<accession>A0A0C2BZ62</accession>
<evidence type="ECO:0000313" key="2">
    <source>
        <dbReference type="Proteomes" id="UP000031572"/>
    </source>
</evidence>
<dbReference type="Proteomes" id="UP000031572">
    <property type="component" value="Unassembled WGS sequence"/>
</dbReference>
<dbReference type="EMBL" id="JWJG01000028">
    <property type="protein sequence ID" value="KIF83306.1"/>
    <property type="molecule type" value="Genomic_DNA"/>
</dbReference>
<evidence type="ECO:0000313" key="1">
    <source>
        <dbReference type="EMBL" id="KIF83306.1"/>
    </source>
</evidence>
<dbReference type="RefSeq" id="WP_040041934.1">
    <property type="nucleotide sequence ID" value="NZ_JWJG01000028.1"/>
</dbReference>
<protein>
    <submittedName>
        <fullName evidence="1">Uncharacterized protein</fullName>
    </submittedName>
</protein>
<organism evidence="1 2">
    <name type="scientific">Noviherbaspirillum autotrophicum</name>
    <dbReference type="NCBI Taxonomy" id="709839"/>
    <lineage>
        <taxon>Bacteria</taxon>
        <taxon>Pseudomonadati</taxon>
        <taxon>Pseudomonadota</taxon>
        <taxon>Betaproteobacteria</taxon>
        <taxon>Burkholderiales</taxon>
        <taxon>Oxalobacteraceae</taxon>
        <taxon>Noviherbaspirillum</taxon>
    </lineage>
</organism>
<dbReference type="AlphaFoldDB" id="A0A0C2BZ62"/>
<proteinExistence type="predicted"/>
<sequence>MVNILELAFTAFMLAQILQVVAAVREHRIAKAMPTLSEYIASHPQSQTERGIRCHHCKSGSIHVFHVSGIAIHRCNHCNNKLYRSN</sequence>
<name>A0A0C2BZ62_9BURK</name>
<gene>
    <name evidence="1" type="ORF">TSA66_24690</name>
</gene>
<comment type="caution">
    <text evidence="1">The sequence shown here is derived from an EMBL/GenBank/DDBJ whole genome shotgun (WGS) entry which is preliminary data.</text>
</comment>
<reference evidence="1 2" key="1">
    <citation type="submission" date="2014-12" db="EMBL/GenBank/DDBJ databases">
        <title>Denitrispirillum autotrophicum gen. nov., sp. nov., Denitrifying, Facultatively Autotrophic Bacteria Isolated from Rice Paddy Soil.</title>
        <authorList>
            <person name="Ishii S."/>
            <person name="Ashida N."/>
            <person name="Ohno H."/>
            <person name="Otsuka S."/>
            <person name="Yokota A."/>
            <person name="Senoo K."/>
        </authorList>
    </citation>
    <scope>NUCLEOTIDE SEQUENCE [LARGE SCALE GENOMIC DNA]</scope>
    <source>
        <strain evidence="1 2">TSA66</strain>
    </source>
</reference>
<keyword evidence="2" id="KW-1185">Reference proteome</keyword>
<dbReference type="OrthoDB" id="8240425at2"/>